<feature type="transmembrane region" description="Helical" evidence="9">
    <location>
        <begin position="222"/>
        <end position="239"/>
    </location>
</feature>
<keyword evidence="8" id="KW-0862">Zinc</keyword>
<dbReference type="OrthoDB" id="187171at2759"/>
<organism evidence="10 11">
    <name type="scientific">Acaulospora morrowiae</name>
    <dbReference type="NCBI Taxonomy" id="94023"/>
    <lineage>
        <taxon>Eukaryota</taxon>
        <taxon>Fungi</taxon>
        <taxon>Fungi incertae sedis</taxon>
        <taxon>Mucoromycota</taxon>
        <taxon>Glomeromycotina</taxon>
        <taxon>Glomeromycetes</taxon>
        <taxon>Diversisporales</taxon>
        <taxon>Acaulosporaceae</taxon>
        <taxon>Acaulospora</taxon>
    </lineage>
</organism>
<dbReference type="GO" id="GO:0016811">
    <property type="term" value="F:hydrolase activity, acting on carbon-nitrogen (but not peptide) bonds, in linear amides"/>
    <property type="evidence" value="ECO:0007669"/>
    <property type="project" value="InterPro"/>
</dbReference>
<dbReference type="InterPro" id="IPR008901">
    <property type="entry name" value="ACER"/>
</dbReference>
<feature type="transmembrane region" description="Helical" evidence="9">
    <location>
        <begin position="156"/>
        <end position="176"/>
    </location>
</feature>
<feature type="binding site" evidence="7">
    <location>
        <position position="61"/>
    </location>
    <ligand>
        <name>Ca(2+)</name>
        <dbReference type="ChEBI" id="CHEBI:29108"/>
    </ligand>
</feature>
<feature type="binding site" evidence="7">
    <location>
        <position position="56"/>
    </location>
    <ligand>
        <name>Ca(2+)</name>
        <dbReference type="ChEBI" id="CHEBI:29108"/>
    </ligand>
</feature>
<accession>A0A9N9GHP3</accession>
<proteinExistence type="inferred from homology"/>
<dbReference type="AlphaFoldDB" id="A0A9N9GHP3"/>
<name>A0A9N9GHP3_9GLOM</name>
<evidence type="ECO:0000256" key="4">
    <source>
        <dbReference type="ARBA" id="ARBA00022801"/>
    </source>
</evidence>
<evidence type="ECO:0000313" key="11">
    <source>
        <dbReference type="Proteomes" id="UP000789342"/>
    </source>
</evidence>
<comment type="subcellular location">
    <subcellularLocation>
        <location evidence="1">Membrane</location>
        <topology evidence="1">Multi-pass membrane protein</topology>
    </subcellularLocation>
</comment>
<comment type="cofactor">
    <cofactor evidence="8">
        <name>Zn(2+)</name>
        <dbReference type="ChEBI" id="CHEBI:29105"/>
    </cofactor>
</comment>
<feature type="transmembrane region" description="Helical" evidence="9">
    <location>
        <begin position="188"/>
        <end position="210"/>
    </location>
</feature>
<keyword evidence="11" id="KW-1185">Reference proteome</keyword>
<evidence type="ECO:0000256" key="7">
    <source>
        <dbReference type="PIRSR" id="PIRSR608901-1"/>
    </source>
</evidence>
<reference evidence="10" key="1">
    <citation type="submission" date="2021-06" db="EMBL/GenBank/DDBJ databases">
        <authorList>
            <person name="Kallberg Y."/>
            <person name="Tangrot J."/>
            <person name="Rosling A."/>
        </authorList>
    </citation>
    <scope>NUCLEOTIDE SEQUENCE</scope>
    <source>
        <strain evidence="10">CL551</strain>
    </source>
</reference>
<evidence type="ECO:0000256" key="2">
    <source>
        <dbReference type="ARBA" id="ARBA00009780"/>
    </source>
</evidence>
<protein>
    <submittedName>
        <fullName evidence="10">13490_t:CDS:1</fullName>
    </submittedName>
</protein>
<dbReference type="PANTHER" id="PTHR46187">
    <property type="entry name" value="ALKALINE CERAMIDASE 3"/>
    <property type="match status" value="1"/>
</dbReference>
<keyword evidence="7" id="KW-0479">Metal-binding</keyword>
<feature type="binding site" evidence="7">
    <location>
        <position position="57"/>
    </location>
    <ligand>
        <name>Ca(2+)</name>
        <dbReference type="ChEBI" id="CHEBI:29108"/>
    </ligand>
</feature>
<dbReference type="PANTHER" id="PTHR46187:SF3">
    <property type="entry name" value="ALKALINE CERAMIDASE 3"/>
    <property type="match status" value="1"/>
</dbReference>
<evidence type="ECO:0000256" key="9">
    <source>
        <dbReference type="SAM" id="Phobius"/>
    </source>
</evidence>
<feature type="binding site" evidence="7">
    <location>
        <position position="70"/>
    </location>
    <ligand>
        <name>Ca(2+)</name>
        <dbReference type="ChEBI" id="CHEBI:29108"/>
    </ligand>
</feature>
<evidence type="ECO:0000313" key="10">
    <source>
        <dbReference type="EMBL" id="CAG8608899.1"/>
    </source>
</evidence>
<feature type="transmembrane region" description="Helical" evidence="9">
    <location>
        <begin position="126"/>
        <end position="144"/>
    </location>
</feature>
<comment type="similarity">
    <text evidence="2">Belongs to the alkaline ceramidase family.</text>
</comment>
<keyword evidence="5 9" id="KW-1133">Transmembrane helix</keyword>
<sequence>MTQVNDDIIGFWGNPTATGMHCHPINNFFWHLLSHNLIRFLSFLQFTVDSLRITVDWCEKNYAVTHYVAEFFNTLSSLCMVGAGAFGVYMHSQGFEKRFQVCFATIIVVGIGSILFHGTLLFSLQLFDEVPMMFCVLVLCYSVIENRKERKYGNWFPVALIIWGLAVTAIMVISGRHSHDGMMQAIEFYVFQGSFVVMAATVYLHTVAIVLNSKAGKGVTKLWTSGSAVFLIGYIGWHVDMHLCSSMYSLPFNVPNPQLHAWWHLTASYGSYLICALIAYDRSMRLGKSPKIRWIAHILPYVELPQPSLKTYSEEKDALERIPLLAAENEKESTIIREDEIRNMNDSIFAKNDATLSQKTLMREEKQNAITTNSKRRSNNNGLAQKKRLSNVEEKRGIMNWVNSIEKKFRMIIKT</sequence>
<dbReference type="GO" id="GO:0046872">
    <property type="term" value="F:metal ion binding"/>
    <property type="evidence" value="ECO:0007669"/>
    <property type="project" value="UniProtKB-KW"/>
</dbReference>
<dbReference type="Pfam" id="PF05875">
    <property type="entry name" value="Ceramidase"/>
    <property type="match status" value="1"/>
</dbReference>
<comment type="caution">
    <text evidence="10">The sequence shown here is derived from an EMBL/GenBank/DDBJ whole genome shotgun (WGS) entry which is preliminary data.</text>
</comment>
<evidence type="ECO:0000256" key="3">
    <source>
        <dbReference type="ARBA" id="ARBA00022692"/>
    </source>
</evidence>
<feature type="binding site" evidence="8">
    <location>
        <position position="260"/>
    </location>
    <ligand>
        <name>Zn(2+)</name>
        <dbReference type="ChEBI" id="CHEBI:29105"/>
        <note>catalytic</note>
    </ligand>
</feature>
<dbReference type="GO" id="GO:0046514">
    <property type="term" value="P:ceramide catabolic process"/>
    <property type="evidence" value="ECO:0007669"/>
    <property type="project" value="TreeGrafter"/>
</dbReference>
<keyword evidence="6 9" id="KW-0472">Membrane</keyword>
<dbReference type="EMBL" id="CAJVPV010006696">
    <property type="protein sequence ID" value="CAG8608899.1"/>
    <property type="molecule type" value="Genomic_DNA"/>
</dbReference>
<dbReference type="GO" id="GO:0046513">
    <property type="term" value="P:ceramide biosynthetic process"/>
    <property type="evidence" value="ECO:0007669"/>
    <property type="project" value="TreeGrafter"/>
</dbReference>
<feature type="binding site" evidence="7">
    <location>
        <position position="59"/>
    </location>
    <ligand>
        <name>Ca(2+)</name>
        <dbReference type="ChEBI" id="CHEBI:29108"/>
    </ligand>
</feature>
<feature type="transmembrane region" description="Helical" evidence="9">
    <location>
        <begin position="259"/>
        <end position="280"/>
    </location>
</feature>
<keyword evidence="3 9" id="KW-0812">Transmembrane</keyword>
<gene>
    <name evidence="10" type="ORF">AMORRO_LOCUS8126</name>
</gene>
<feature type="transmembrane region" description="Helical" evidence="9">
    <location>
        <begin position="71"/>
        <end position="89"/>
    </location>
</feature>
<evidence type="ECO:0000256" key="1">
    <source>
        <dbReference type="ARBA" id="ARBA00004141"/>
    </source>
</evidence>
<feature type="binding site" evidence="8">
    <location>
        <position position="117"/>
    </location>
    <ligand>
        <name>Zn(2+)</name>
        <dbReference type="ChEBI" id="CHEBI:29105"/>
        <note>catalytic</note>
    </ligand>
</feature>
<evidence type="ECO:0000256" key="5">
    <source>
        <dbReference type="ARBA" id="ARBA00022989"/>
    </source>
</evidence>
<feature type="binding site" evidence="8">
    <location>
        <position position="264"/>
    </location>
    <ligand>
        <name>Zn(2+)</name>
        <dbReference type="ChEBI" id="CHEBI:29105"/>
        <note>catalytic</note>
    </ligand>
</feature>
<feature type="transmembrane region" description="Helical" evidence="9">
    <location>
        <begin position="101"/>
        <end position="120"/>
    </location>
</feature>
<evidence type="ECO:0000256" key="8">
    <source>
        <dbReference type="PIRSR" id="PIRSR608901-2"/>
    </source>
</evidence>
<dbReference type="Proteomes" id="UP000789342">
    <property type="component" value="Unassembled WGS sequence"/>
</dbReference>
<dbReference type="GO" id="GO:0005789">
    <property type="term" value="C:endoplasmic reticulum membrane"/>
    <property type="evidence" value="ECO:0007669"/>
    <property type="project" value="TreeGrafter"/>
</dbReference>
<evidence type="ECO:0000256" key="6">
    <source>
        <dbReference type="ARBA" id="ARBA00023136"/>
    </source>
</evidence>
<keyword evidence="7" id="KW-0106">Calcium</keyword>
<keyword evidence="4" id="KW-0378">Hydrolase</keyword>